<dbReference type="PANTHER" id="PTHR35814">
    <property type="match status" value="1"/>
</dbReference>
<proteinExistence type="predicted"/>
<evidence type="ECO:0000256" key="5">
    <source>
        <dbReference type="SAM" id="Phobius"/>
    </source>
</evidence>
<evidence type="ECO:0000256" key="3">
    <source>
        <dbReference type="ARBA" id="ARBA00022989"/>
    </source>
</evidence>
<keyword evidence="4 5" id="KW-0472">Membrane</keyword>
<feature type="transmembrane region" description="Helical" evidence="5">
    <location>
        <begin position="111"/>
        <end position="132"/>
    </location>
</feature>
<dbReference type="InterPro" id="IPR001129">
    <property type="entry name" value="Membr-assoc_MAPEG"/>
</dbReference>
<dbReference type="InterPro" id="IPR023352">
    <property type="entry name" value="MAPEG-like_dom_sf"/>
</dbReference>
<dbReference type="PANTHER" id="PTHR35814:SF1">
    <property type="entry name" value="GLUTATHIONE S-TRANSFERASE-RELATED"/>
    <property type="match status" value="1"/>
</dbReference>
<comment type="caution">
    <text evidence="6">The sequence shown here is derived from an EMBL/GenBank/DDBJ whole genome shotgun (WGS) entry which is preliminary data.</text>
</comment>
<accession>A0ABQ3BQZ3</accession>
<organism evidence="6 7">
    <name type="scientific">Cognatilysobacter xinjiangensis</name>
    <dbReference type="NCBI Taxonomy" id="546892"/>
    <lineage>
        <taxon>Bacteria</taxon>
        <taxon>Pseudomonadati</taxon>
        <taxon>Pseudomonadota</taxon>
        <taxon>Gammaproteobacteria</taxon>
        <taxon>Lysobacterales</taxon>
        <taxon>Lysobacteraceae</taxon>
        <taxon>Cognatilysobacter</taxon>
    </lineage>
</organism>
<feature type="transmembrane region" description="Helical" evidence="5">
    <location>
        <begin position="6"/>
        <end position="30"/>
    </location>
</feature>
<evidence type="ECO:0008006" key="8">
    <source>
        <dbReference type="Google" id="ProtNLM"/>
    </source>
</evidence>
<reference evidence="7" key="1">
    <citation type="journal article" date="2019" name="Int. J. Syst. Evol. Microbiol.">
        <title>The Global Catalogue of Microorganisms (GCM) 10K type strain sequencing project: providing services to taxonomists for standard genome sequencing and annotation.</title>
        <authorList>
            <consortium name="The Broad Institute Genomics Platform"/>
            <consortium name="The Broad Institute Genome Sequencing Center for Infectious Disease"/>
            <person name="Wu L."/>
            <person name="Ma J."/>
        </authorList>
    </citation>
    <scope>NUCLEOTIDE SEQUENCE [LARGE SCALE GENOMIC DNA]</scope>
    <source>
        <strain evidence="7">KCTC 22558</strain>
    </source>
</reference>
<evidence type="ECO:0000313" key="6">
    <source>
        <dbReference type="EMBL" id="GGZ54700.1"/>
    </source>
</evidence>
<gene>
    <name evidence="6" type="ORF">GCM10008101_05050</name>
</gene>
<dbReference type="SUPFAM" id="SSF161084">
    <property type="entry name" value="MAPEG domain-like"/>
    <property type="match status" value="1"/>
</dbReference>
<keyword evidence="3 5" id="KW-1133">Transmembrane helix</keyword>
<keyword evidence="7" id="KW-1185">Reference proteome</keyword>
<name>A0ABQ3BQZ3_9GAMM</name>
<comment type="subcellular location">
    <subcellularLocation>
        <location evidence="1">Membrane</location>
    </subcellularLocation>
</comment>
<dbReference type="Pfam" id="PF01124">
    <property type="entry name" value="MAPEG"/>
    <property type="match status" value="1"/>
</dbReference>
<feature type="transmembrane region" description="Helical" evidence="5">
    <location>
        <begin position="56"/>
        <end position="73"/>
    </location>
</feature>
<protein>
    <recommendedName>
        <fullName evidence="8">MAPEG family protein</fullName>
    </recommendedName>
</protein>
<keyword evidence="2 5" id="KW-0812">Transmembrane</keyword>
<sequence>MPVASPVVTLLVAGLHGLLLLMLLVPIVLLRRGRKVGLGHGGDIQLLQRIRAHGNFVEYVPLALILIALLEITGLRREAVALLGGVLLMARVLHAVGLWRSPGYSFGRFTGTVLTFLVILASAALAITRGVAGLSLG</sequence>
<evidence type="ECO:0000313" key="7">
    <source>
        <dbReference type="Proteomes" id="UP000643403"/>
    </source>
</evidence>
<dbReference type="EMBL" id="BMXY01000001">
    <property type="protein sequence ID" value="GGZ54700.1"/>
    <property type="molecule type" value="Genomic_DNA"/>
</dbReference>
<dbReference type="Gene3D" id="1.20.120.550">
    <property type="entry name" value="Membrane associated eicosanoid/glutathione metabolism-like domain"/>
    <property type="match status" value="1"/>
</dbReference>
<feature type="transmembrane region" description="Helical" evidence="5">
    <location>
        <begin position="79"/>
        <end position="99"/>
    </location>
</feature>
<evidence type="ECO:0000256" key="1">
    <source>
        <dbReference type="ARBA" id="ARBA00004370"/>
    </source>
</evidence>
<evidence type="ECO:0000256" key="2">
    <source>
        <dbReference type="ARBA" id="ARBA00022692"/>
    </source>
</evidence>
<dbReference type="RefSeq" id="WP_189446752.1">
    <property type="nucleotide sequence ID" value="NZ_BMXY01000001.1"/>
</dbReference>
<evidence type="ECO:0000256" key="4">
    <source>
        <dbReference type="ARBA" id="ARBA00023136"/>
    </source>
</evidence>
<dbReference type="Proteomes" id="UP000643403">
    <property type="component" value="Unassembled WGS sequence"/>
</dbReference>